<dbReference type="AlphaFoldDB" id="A0A9X3ECM1"/>
<evidence type="ECO:0000313" key="2">
    <source>
        <dbReference type="EMBL" id="MCY0965102.1"/>
    </source>
</evidence>
<gene>
    <name evidence="2" type="ORF">OUO13_07880</name>
</gene>
<dbReference type="RefSeq" id="WP_283173319.1">
    <property type="nucleotide sequence ID" value="NZ_JAPNOA010000022.1"/>
</dbReference>
<organism evidence="2 3">
    <name type="scientific">Parathalassolituus penaei</name>
    <dbReference type="NCBI Taxonomy" id="2997323"/>
    <lineage>
        <taxon>Bacteria</taxon>
        <taxon>Pseudomonadati</taxon>
        <taxon>Pseudomonadota</taxon>
        <taxon>Gammaproteobacteria</taxon>
        <taxon>Oceanospirillales</taxon>
        <taxon>Oceanospirillaceae</taxon>
        <taxon>Parathalassolituus</taxon>
    </lineage>
</organism>
<accession>A0A9X3ECM1</accession>
<reference evidence="2" key="1">
    <citation type="submission" date="2022-11" db="EMBL/GenBank/DDBJ databases">
        <title>Parathalassolutuus dongxingensis gen. nov., sp. nov., a novel member of family Oceanospirillaceae isolated from a coastal shrimp pond in Guangxi, China.</title>
        <authorList>
            <person name="Chen H."/>
        </authorList>
    </citation>
    <scope>NUCLEOTIDE SEQUENCE</scope>
    <source>
        <strain evidence="2">G-43</strain>
    </source>
</reference>
<protein>
    <submittedName>
        <fullName evidence="2">Protocatechuate 3,4-dioxygenase</fullName>
    </submittedName>
</protein>
<dbReference type="EMBL" id="JAPNOA010000022">
    <property type="protein sequence ID" value="MCY0965102.1"/>
    <property type="molecule type" value="Genomic_DNA"/>
</dbReference>
<comment type="caution">
    <text evidence="2">The sequence shown here is derived from an EMBL/GenBank/DDBJ whole genome shotgun (WGS) entry which is preliminary data.</text>
</comment>
<dbReference type="SUPFAM" id="SSF48076">
    <property type="entry name" value="LigA subunit of an aromatic-ring-opening dioxygenase LigAB"/>
    <property type="match status" value="1"/>
</dbReference>
<feature type="domain" description="Extradiol ring-cleavage dioxygenase LigAB LigA subunit" evidence="1">
    <location>
        <begin position="29"/>
        <end position="114"/>
    </location>
</feature>
<dbReference type="Proteomes" id="UP001150830">
    <property type="component" value="Unassembled WGS sequence"/>
</dbReference>
<dbReference type="InterPro" id="IPR036622">
    <property type="entry name" value="LigA_sf"/>
</dbReference>
<dbReference type="Gene3D" id="1.10.700.10">
    <property type="entry name" value="Dioxygenase LigAB, LigA subunit"/>
    <property type="match status" value="1"/>
</dbReference>
<dbReference type="InterPro" id="IPR011986">
    <property type="entry name" value="Xdiol_dOase_LigA"/>
</dbReference>
<name>A0A9X3ECM1_9GAMM</name>
<evidence type="ECO:0000259" key="1">
    <source>
        <dbReference type="Pfam" id="PF07746"/>
    </source>
</evidence>
<sequence>MSTITTDIHWDIPGTYVFDLVLSQQGYAINKMCNSLKSQASRDEFLADSEAYMARYGLTEEQKQAIRDRDWLQLTQLGGNLFFFLKLAATLGYGLYQIGADMRGESYESFMQTRHVPGAV</sequence>
<dbReference type="Pfam" id="PF07746">
    <property type="entry name" value="LigA"/>
    <property type="match status" value="1"/>
</dbReference>
<keyword evidence="3" id="KW-1185">Reference proteome</keyword>
<evidence type="ECO:0000313" key="3">
    <source>
        <dbReference type="Proteomes" id="UP001150830"/>
    </source>
</evidence>
<proteinExistence type="predicted"/>